<feature type="transmembrane region" description="Helical" evidence="1">
    <location>
        <begin position="130"/>
        <end position="149"/>
    </location>
</feature>
<feature type="transmembrane region" description="Helical" evidence="1">
    <location>
        <begin position="52"/>
        <end position="74"/>
    </location>
</feature>
<proteinExistence type="predicted"/>
<evidence type="ECO:0000313" key="2">
    <source>
        <dbReference type="EMBL" id="OXG22444.1"/>
    </source>
</evidence>
<gene>
    <name evidence="2" type="ORF">C361_03107</name>
</gene>
<name>A0A854QEY9_CRYNE</name>
<evidence type="ECO:0000256" key="1">
    <source>
        <dbReference type="SAM" id="Phobius"/>
    </source>
</evidence>
<dbReference type="EMBL" id="AMKT01000040">
    <property type="protein sequence ID" value="OXG22444.1"/>
    <property type="molecule type" value="Genomic_DNA"/>
</dbReference>
<keyword evidence="1" id="KW-1133">Transmembrane helix</keyword>
<dbReference type="AlphaFoldDB" id="A0A854QEY9"/>
<keyword evidence="1" id="KW-0472">Membrane</keyword>
<dbReference type="OrthoDB" id="2564117at2759"/>
<evidence type="ECO:0008006" key="4">
    <source>
        <dbReference type="Google" id="ProtNLM"/>
    </source>
</evidence>
<accession>A0A854QEY9</accession>
<dbReference type="Proteomes" id="UP000199727">
    <property type="component" value="Unassembled WGS sequence"/>
</dbReference>
<evidence type="ECO:0000313" key="3">
    <source>
        <dbReference type="Proteomes" id="UP000199727"/>
    </source>
</evidence>
<keyword evidence="1" id="KW-0812">Transmembrane</keyword>
<feature type="transmembrane region" description="Helical" evidence="1">
    <location>
        <begin position="86"/>
        <end position="110"/>
    </location>
</feature>
<organism evidence="2 3">
    <name type="scientific">Cryptococcus neoformans Tu259-1</name>
    <dbReference type="NCBI Taxonomy" id="1230072"/>
    <lineage>
        <taxon>Eukaryota</taxon>
        <taxon>Fungi</taxon>
        <taxon>Dikarya</taxon>
        <taxon>Basidiomycota</taxon>
        <taxon>Agaricomycotina</taxon>
        <taxon>Tremellomycetes</taxon>
        <taxon>Tremellales</taxon>
        <taxon>Cryptococcaceae</taxon>
        <taxon>Cryptococcus</taxon>
        <taxon>Cryptococcus neoformans species complex</taxon>
    </lineage>
</organism>
<sequence>MALIPFITTSLKAFACIWALITFAVAASFISTANDLFGNHFVTHTDLTAGNAVIAAGVLTWLYFVAVLVITFVRPENVFISVMLDTIFLSIWFIFFLSSVASLSTLASAFSDYDRFTWGRLGTATIGLSWVMTFLLLGILLFEVVYTFINFGRSYTTWRKPFNQLVIYGNSISASGIAQATSDEVRMGTVPTSVPATHAANAIVEESIDEQAVPCAQTTPEEIAESVLPGAHLPTSIPTNGKWVDRV</sequence>
<reference evidence="2 3" key="1">
    <citation type="submission" date="2017-06" db="EMBL/GenBank/DDBJ databases">
        <title>Global population genomics of the pathogenic fungus Cryptococcus neoformans var. grubii.</title>
        <authorList>
            <person name="Cuomo C."/>
            <person name="Litvintseva A."/>
            <person name="Chen Y."/>
            <person name="Young S."/>
            <person name="Zeng Q."/>
            <person name="Chapman S."/>
            <person name="Gujja S."/>
            <person name="Saif S."/>
            <person name="Birren B."/>
        </authorList>
    </citation>
    <scope>NUCLEOTIDE SEQUENCE [LARGE SCALE GENOMIC DNA]</scope>
    <source>
        <strain evidence="2 3">Tu259-1</strain>
    </source>
</reference>
<protein>
    <recommendedName>
        <fullName evidence="4">MARVEL domain-containing protein</fullName>
    </recommendedName>
</protein>
<feature type="transmembrane region" description="Helical" evidence="1">
    <location>
        <begin position="12"/>
        <end position="32"/>
    </location>
</feature>
<comment type="caution">
    <text evidence="2">The sequence shown here is derived from an EMBL/GenBank/DDBJ whole genome shotgun (WGS) entry which is preliminary data.</text>
</comment>